<reference evidence="2 3" key="1">
    <citation type="submission" date="2018-08" db="EMBL/GenBank/DDBJ databases">
        <title>Aphanomyces genome sequencing and annotation.</title>
        <authorList>
            <person name="Minardi D."/>
            <person name="Oidtmann B."/>
            <person name="Van Der Giezen M."/>
            <person name="Studholme D.J."/>
        </authorList>
    </citation>
    <scope>NUCLEOTIDE SEQUENCE [LARGE SCALE GENOMIC DNA]</scope>
    <source>
        <strain evidence="2 3">Si</strain>
    </source>
</reference>
<feature type="region of interest" description="Disordered" evidence="1">
    <location>
        <begin position="1108"/>
        <end position="1127"/>
    </location>
</feature>
<sequence length="1977" mass="220809">MIYLAKSDKAHGVVNLDPGLPPWRPITVQSALSSRIFTVIRDYITPCIPNHEMQHGFQRDRTVQDAAVLTTLLIERAERRQEELFLISKDCLKCFDRIPGWVMEYIYRKLGVPPIPRQLMAHFLGASQIDIRTAFGWLDGGIREFGLGQGSILAVMHIGYYMDVLLRQQHSGLDPVRIVHSQHPQGARTRTISSLLFVDDALDIATTYAGIQDRARISNTFTGQSASGGVFGADKSFLLYLSPHAHPAIALNDGLGVPQPIRVVAPSEGFRHLGIHQGTDNQWEETTRAVWQRLNTQADAVAPRGLRKKELVYIINSVWIPSVLYRTAISDAISIAPALDTLFRKTARRVLKLPHDHPTEWFYDPTDGLGLVHCERFSHSQRLYHFLRIANDQGSPTHDLLMESLEAYQLDSGLTDHPLAFRIHPPAADGTLLGTMLRDLATFQPALSITTQWHQPAASRPLRPNDRPIWAHLTPALSTTLISINKLHAKKVRWVGDITNDKGTMLLSLPSLRTKFGWTNPTLQRFAPIWDAIPKAEPPAPLVLRQQTLQWGPHPTSQHLPPPQQNPYRTSLPYLTHPLGRTYFVPTQGYETLHIPVHAMLVILHHLTHPDNRPPTLSYRIARRTSLQTRQTQEGTEIAVTFWHELRKDSDIWYSPTPREARGRHRLVPITGCAVLTGSLLPTSRAQRLKFIPWTDTAWTNPRTHITHKGENNRTIIASTTGQTTHLVPNATGHQPPPQATPACTACHRLADTNICRDCGGWHHPACIPHCRVVPHHSTPTYGLHTLPRRDVRTHAVGDGSVTHQGTPAAHGTWSYMGRGGTTLAGSIQVHANHITPTRCEIHSLLVGLQHSGDAALQICDNTKAIGLVVLARSLKRRGGLPRYSNIYRVELRSLMALFTDNGTFAGDWTRAHQDPDDTIDPTIRTKRLLLAEADSLATLAHQLLPLTNYAHLIIPDSWELRDEHDRPVTGATAPWLGAVYGRRDWPKVQARKPDTRRTVQPLRLPTGDICKWDPPALNFYWRAICYTLHTNARKHRIQPRWEAHCRTCPDLPDTQEHRFGLTTPTCPKAVALSQHILLATQAVLPQGWLPDQDIYIPGHGTTIAQLWPGPKRPQWKTRGGHPSPNTGMCMIPLTAHRCIRGPSYPPAKRVRRAIQSKRGSPAGRAYARTNDDNEASSDDDSSDERVKPRSSRINFRHIVVSGFDPSRGITIEAFLQSFDRATETYAELQGVTWTDRGLGALLYEKLEGAAAVWAANYSPGWSTTDFYATALKRHLVEEYSRTDLESINDVRVAMSSVVKQKSQTWSDYANFIVAAQHGYALEADFLVTCFEKGLPLQYAEACNMRQPTNVSQAARVLQQKLEAESGRPTPTLLNWYGSERATWPIPLKPPWLRRKEHRWANKAAKQLLQLEAASRRLYTEHPHGIRVLALRDIGLPTWTVDIGGVSVAARVDSCSTLCVGNEAMADVGTFLRRSRDYVEGITGNVMYVTQVRRVTWTTQGGTFVADVHVVPGVAERLLLGSDFKSHYGMSMQWATRELHFPAAGPTGVTVPFTLEHTTTSGGTAIPVRRATVATRVKLPAMCGGLSRIQVAAADGTDVVFTPYPGDGRSQVLMAATVATVHDGFIAVPAVNTTCQAQRSREREAVGLWTPLSHELQVLDLVDVTMDAVDAWLNSVNADGVAPLPMEETIQLDHLNDGQEQRLLGVLRRFPELTQVDAFVLPAALMGQFVRELTRIRAVAKTALDRAQADMARLYNKDVRDHIRLRPGMLVWIGRVSRSKGVSKLKHRFRGPARLVEDAGFDNWRVECLWDKNAPLLVHSSECLPYFDDGELQQEAVLDTVTDGEEEDHLLGWRTGPTDVDDGTDGSLCQVLGLEADGEQRGQTRASARQKAERTKARQQLLDTVRNQADWCGIRRSRRQRQEPLGKSVMEVEVYSTSGWRFVDVDTWEQERQRPSGGYWVPLGARNPDVTAVQLQG</sequence>
<protein>
    <submittedName>
        <fullName evidence="2">Uncharacterized protein</fullName>
    </submittedName>
</protein>
<organism evidence="2 3">
    <name type="scientific">Aphanomyces astaci</name>
    <name type="common">Crayfish plague agent</name>
    <dbReference type="NCBI Taxonomy" id="112090"/>
    <lineage>
        <taxon>Eukaryota</taxon>
        <taxon>Sar</taxon>
        <taxon>Stramenopiles</taxon>
        <taxon>Oomycota</taxon>
        <taxon>Saprolegniomycetes</taxon>
        <taxon>Saprolegniales</taxon>
        <taxon>Verrucalvaceae</taxon>
        <taxon>Aphanomyces</taxon>
    </lineage>
</organism>
<proteinExistence type="predicted"/>
<dbReference type="CDD" id="cd00303">
    <property type="entry name" value="retropepsin_like"/>
    <property type="match status" value="1"/>
</dbReference>
<dbReference type="VEuPathDB" id="FungiDB:H257_17442"/>
<feature type="compositionally biased region" description="Acidic residues" evidence="1">
    <location>
        <begin position="1173"/>
        <end position="1183"/>
    </location>
</feature>
<dbReference type="Proteomes" id="UP000283543">
    <property type="component" value="Unassembled WGS sequence"/>
</dbReference>
<dbReference type="Gene3D" id="2.40.70.10">
    <property type="entry name" value="Acid Proteases"/>
    <property type="match status" value="1"/>
</dbReference>
<evidence type="ECO:0000313" key="2">
    <source>
        <dbReference type="EMBL" id="RHY60372.1"/>
    </source>
</evidence>
<dbReference type="InterPro" id="IPR021109">
    <property type="entry name" value="Peptidase_aspartic_dom_sf"/>
</dbReference>
<name>A0A3R6YWK5_APHAT</name>
<accession>A0A3R6YWK5</accession>
<comment type="caution">
    <text evidence="2">The sequence shown here is derived from an EMBL/GenBank/DDBJ whole genome shotgun (WGS) entry which is preliminary data.</text>
</comment>
<dbReference type="VEuPathDB" id="FungiDB:H257_02267"/>
<evidence type="ECO:0000256" key="1">
    <source>
        <dbReference type="SAM" id="MobiDB-lite"/>
    </source>
</evidence>
<dbReference type="VEuPathDB" id="FungiDB:H257_18192"/>
<dbReference type="EMBL" id="QUTB01004680">
    <property type="protein sequence ID" value="RHY60372.1"/>
    <property type="molecule type" value="Genomic_DNA"/>
</dbReference>
<dbReference type="VEuPathDB" id="FungiDB:H257_03305"/>
<evidence type="ECO:0000313" key="3">
    <source>
        <dbReference type="Proteomes" id="UP000283543"/>
    </source>
</evidence>
<dbReference type="VEuPathDB" id="FungiDB:H257_03312"/>
<feature type="region of interest" description="Disordered" evidence="1">
    <location>
        <begin position="1155"/>
        <end position="1190"/>
    </location>
</feature>
<gene>
    <name evidence="2" type="ORF">DYB34_006189</name>
</gene>